<gene>
    <name evidence="3" type="ORF">ENI96_07560</name>
</gene>
<dbReference type="Pfam" id="PF12773">
    <property type="entry name" value="DZR"/>
    <property type="match status" value="1"/>
</dbReference>
<accession>A0A831RLU4</accession>
<feature type="non-terminal residue" evidence="3">
    <location>
        <position position="368"/>
    </location>
</feature>
<dbReference type="SUPFAM" id="SSF56436">
    <property type="entry name" value="C-type lectin-like"/>
    <property type="match status" value="1"/>
</dbReference>
<dbReference type="InterPro" id="IPR042095">
    <property type="entry name" value="SUMF_sf"/>
</dbReference>
<dbReference type="InterPro" id="IPR016187">
    <property type="entry name" value="CTDL_fold"/>
</dbReference>
<dbReference type="InterPro" id="IPR005532">
    <property type="entry name" value="SUMF_dom"/>
</dbReference>
<reference evidence="3" key="1">
    <citation type="journal article" date="2020" name="mSystems">
        <title>Genome- and Community-Level Interaction Insights into Carbon Utilization and Element Cycling Functions of Hydrothermarchaeota in Hydrothermal Sediment.</title>
        <authorList>
            <person name="Zhou Z."/>
            <person name="Liu Y."/>
            <person name="Xu W."/>
            <person name="Pan J."/>
            <person name="Luo Z.H."/>
            <person name="Li M."/>
        </authorList>
    </citation>
    <scope>NUCLEOTIDE SEQUENCE [LARGE SCALE GENOMIC DNA]</scope>
    <source>
        <strain evidence="3">HyVt-443</strain>
    </source>
</reference>
<comment type="caution">
    <text evidence="3">The sequence shown here is derived from an EMBL/GenBank/DDBJ whole genome shotgun (WGS) entry which is preliminary data.</text>
</comment>
<evidence type="ECO:0000259" key="1">
    <source>
        <dbReference type="Pfam" id="PF03781"/>
    </source>
</evidence>
<dbReference type="InterPro" id="IPR025874">
    <property type="entry name" value="DZR"/>
</dbReference>
<proteinExistence type="predicted"/>
<organism evidence="3">
    <name type="scientific">Sedimenticola thiotaurini</name>
    <dbReference type="NCBI Taxonomy" id="1543721"/>
    <lineage>
        <taxon>Bacteria</taxon>
        <taxon>Pseudomonadati</taxon>
        <taxon>Pseudomonadota</taxon>
        <taxon>Gammaproteobacteria</taxon>
        <taxon>Chromatiales</taxon>
        <taxon>Sedimenticolaceae</taxon>
        <taxon>Sedimenticola</taxon>
    </lineage>
</organism>
<dbReference type="PANTHER" id="PTHR23150">
    <property type="entry name" value="SULFATASE MODIFYING FACTOR 1, 2"/>
    <property type="match status" value="1"/>
</dbReference>
<evidence type="ECO:0000313" key="3">
    <source>
        <dbReference type="EMBL" id="HEB96272.1"/>
    </source>
</evidence>
<dbReference type="InterPro" id="IPR051043">
    <property type="entry name" value="Sulfatase_Mod_Factor_Kinase"/>
</dbReference>
<protein>
    <submittedName>
        <fullName evidence="3">Zinc-ribbon domain-containing protein</fullName>
    </submittedName>
</protein>
<name>A0A831RLU4_9GAMM</name>
<feature type="domain" description="DZANK-type" evidence="2">
    <location>
        <begin position="3"/>
        <end position="49"/>
    </location>
</feature>
<dbReference type="AlphaFoldDB" id="A0A831RLU4"/>
<dbReference type="GO" id="GO:0120147">
    <property type="term" value="F:formylglycine-generating oxidase activity"/>
    <property type="evidence" value="ECO:0007669"/>
    <property type="project" value="TreeGrafter"/>
</dbReference>
<dbReference type="Proteomes" id="UP000886251">
    <property type="component" value="Unassembled WGS sequence"/>
</dbReference>
<dbReference type="EMBL" id="DRKP01000085">
    <property type="protein sequence ID" value="HEB96272.1"/>
    <property type="molecule type" value="Genomic_DNA"/>
</dbReference>
<sequence length="368" mass="41411">MRCPHCHFQIQDPDALFCPGCGERLQRENACAVCGKTLEPNAHFCSRCGTPAGSDVPRCWTPLYCKGSGSAILPGDRHFRCSVCHDVFLERYRAGDRPVCVQCAERHPVDRASTEAEATDESRLKAMVQDELERRMAEAHAGNGIFRTQQLPLGVADDDWVLINGGEFLMGSPESERERFDSERQHPVQVNSFEMLSTPVTFDMYDAYCEIRDLAKPGDEGWGRGDRPVINVDYWSVVRYCQWLKKQTGWQVRLPTEAEWEYACRAGTTTPFWTGDTITTDQANFDGSYASFYSGGKKGVRRGMTTAVREFAPSPWGLYDMHGNVWEWCSSEYDEEYGGKELLSACLQSDNPAPRVVRGGSWYNVASV</sequence>
<evidence type="ECO:0000259" key="2">
    <source>
        <dbReference type="Pfam" id="PF12773"/>
    </source>
</evidence>
<dbReference type="Gene3D" id="3.90.1580.10">
    <property type="entry name" value="paralog of FGE (formylglycine-generating enzyme)"/>
    <property type="match status" value="1"/>
</dbReference>
<feature type="domain" description="Sulfatase-modifying factor enzyme-like" evidence="1">
    <location>
        <begin position="158"/>
        <end position="364"/>
    </location>
</feature>
<dbReference type="Pfam" id="PF03781">
    <property type="entry name" value="FGE-sulfatase"/>
    <property type="match status" value="1"/>
</dbReference>
<dbReference type="PANTHER" id="PTHR23150:SF19">
    <property type="entry name" value="FORMYLGLYCINE-GENERATING ENZYME"/>
    <property type="match status" value="1"/>
</dbReference>